<gene>
    <name evidence="1" type="ORF">Poly30_47280</name>
</gene>
<proteinExistence type="predicted"/>
<organism evidence="1 2">
    <name type="scientific">Saltatorellus ferox</name>
    <dbReference type="NCBI Taxonomy" id="2528018"/>
    <lineage>
        <taxon>Bacteria</taxon>
        <taxon>Pseudomonadati</taxon>
        <taxon>Planctomycetota</taxon>
        <taxon>Planctomycetia</taxon>
        <taxon>Planctomycetia incertae sedis</taxon>
        <taxon>Saltatorellus</taxon>
    </lineage>
</organism>
<protein>
    <recommendedName>
        <fullName evidence="3">Metal-dependent hydrolase</fullName>
    </recommendedName>
</protein>
<accession>A0A518EYK2</accession>
<dbReference type="Proteomes" id="UP000320390">
    <property type="component" value="Chromosome"/>
</dbReference>
<sequence>MVDPNKIVTHPGGAHKDELLATCVLIAKHGCPIERRNPTDADLADPAIAVLDVGGAHDPALGNFDHHHFPREHAPTCTLSLVLDHLGLYEDAKQFCDWLEPAEWFDSRGPNTTAEWLGVPRRAISQLNSPIDITLLRRFASESELRPGHTLYEYMRFVGQDLLDFLKMVRDGIEMVERKSERWSVAVDGAAEGDTIETIFLPREDSQLLDEPSGNIARYIRAKGLEREIGATVYPDRRGKGYGISRYEDDPRLDFSRIESEPDVHFAHKSGFMCKTTAITPERLQELIRGAVVTEPAGQPAR</sequence>
<keyword evidence="2" id="KW-1185">Reference proteome</keyword>
<reference evidence="1 2" key="1">
    <citation type="submission" date="2019-02" db="EMBL/GenBank/DDBJ databases">
        <title>Deep-cultivation of Planctomycetes and their phenomic and genomic characterization uncovers novel biology.</title>
        <authorList>
            <person name="Wiegand S."/>
            <person name="Jogler M."/>
            <person name="Boedeker C."/>
            <person name="Pinto D."/>
            <person name="Vollmers J."/>
            <person name="Rivas-Marin E."/>
            <person name="Kohn T."/>
            <person name="Peeters S.H."/>
            <person name="Heuer A."/>
            <person name="Rast P."/>
            <person name="Oberbeckmann S."/>
            <person name="Bunk B."/>
            <person name="Jeske O."/>
            <person name="Meyerdierks A."/>
            <person name="Storesund J.E."/>
            <person name="Kallscheuer N."/>
            <person name="Luecker S."/>
            <person name="Lage O.M."/>
            <person name="Pohl T."/>
            <person name="Merkel B.J."/>
            <person name="Hornburger P."/>
            <person name="Mueller R.-W."/>
            <person name="Bruemmer F."/>
            <person name="Labrenz M."/>
            <person name="Spormann A.M."/>
            <person name="Op den Camp H."/>
            <person name="Overmann J."/>
            <person name="Amann R."/>
            <person name="Jetten M.S.M."/>
            <person name="Mascher T."/>
            <person name="Medema M.H."/>
            <person name="Devos D.P."/>
            <person name="Kaster A.-K."/>
            <person name="Ovreas L."/>
            <person name="Rohde M."/>
            <person name="Galperin M.Y."/>
            <person name="Jogler C."/>
        </authorList>
    </citation>
    <scope>NUCLEOTIDE SEQUENCE [LARGE SCALE GENOMIC DNA]</scope>
    <source>
        <strain evidence="1 2">Poly30</strain>
    </source>
</reference>
<dbReference type="RefSeq" id="WP_145203100.1">
    <property type="nucleotide sequence ID" value="NZ_CP036434.1"/>
</dbReference>
<evidence type="ECO:0000313" key="2">
    <source>
        <dbReference type="Proteomes" id="UP000320390"/>
    </source>
</evidence>
<evidence type="ECO:0000313" key="1">
    <source>
        <dbReference type="EMBL" id="QDV09171.1"/>
    </source>
</evidence>
<dbReference type="OrthoDB" id="183622at2"/>
<dbReference type="Pfam" id="PF03690">
    <property type="entry name" value="MYG1_exonuc"/>
    <property type="match status" value="1"/>
</dbReference>
<dbReference type="EMBL" id="CP036434">
    <property type="protein sequence ID" value="QDV09171.1"/>
    <property type="molecule type" value="Genomic_DNA"/>
</dbReference>
<dbReference type="AlphaFoldDB" id="A0A518EYK2"/>
<dbReference type="InterPro" id="IPR003226">
    <property type="entry name" value="MYG1_exonuclease"/>
</dbReference>
<name>A0A518EYK2_9BACT</name>
<evidence type="ECO:0008006" key="3">
    <source>
        <dbReference type="Google" id="ProtNLM"/>
    </source>
</evidence>